<organism evidence="3 4">
    <name type="scientific">Polarella glacialis</name>
    <name type="common">Dinoflagellate</name>
    <dbReference type="NCBI Taxonomy" id="89957"/>
    <lineage>
        <taxon>Eukaryota</taxon>
        <taxon>Sar</taxon>
        <taxon>Alveolata</taxon>
        <taxon>Dinophyceae</taxon>
        <taxon>Suessiales</taxon>
        <taxon>Suessiaceae</taxon>
        <taxon>Polarella</taxon>
    </lineage>
</organism>
<keyword evidence="2" id="KW-0472">Membrane</keyword>
<evidence type="ECO:0000313" key="3">
    <source>
        <dbReference type="EMBL" id="CAE8596368.1"/>
    </source>
</evidence>
<evidence type="ECO:0000256" key="2">
    <source>
        <dbReference type="SAM" id="Phobius"/>
    </source>
</evidence>
<name>A0A813EFE0_POLGL</name>
<proteinExistence type="predicted"/>
<feature type="compositionally biased region" description="Gly residues" evidence="1">
    <location>
        <begin position="58"/>
        <end position="76"/>
    </location>
</feature>
<protein>
    <submittedName>
        <fullName evidence="3">Uncharacterized protein</fullName>
    </submittedName>
</protein>
<feature type="region of interest" description="Disordered" evidence="1">
    <location>
        <begin position="51"/>
        <end position="107"/>
    </location>
</feature>
<dbReference type="OrthoDB" id="442556at2759"/>
<gene>
    <name evidence="3" type="ORF">PGLA1383_LOCUS14833</name>
</gene>
<reference evidence="3" key="1">
    <citation type="submission" date="2021-02" db="EMBL/GenBank/DDBJ databases">
        <authorList>
            <person name="Dougan E. K."/>
            <person name="Rhodes N."/>
            <person name="Thang M."/>
            <person name="Chan C."/>
        </authorList>
    </citation>
    <scope>NUCLEOTIDE SEQUENCE</scope>
</reference>
<dbReference type="Proteomes" id="UP000654075">
    <property type="component" value="Unassembled WGS sequence"/>
</dbReference>
<evidence type="ECO:0000313" key="4">
    <source>
        <dbReference type="Proteomes" id="UP000654075"/>
    </source>
</evidence>
<dbReference type="AlphaFoldDB" id="A0A813EFE0"/>
<keyword evidence="4" id="KW-1185">Reference proteome</keyword>
<evidence type="ECO:0000256" key="1">
    <source>
        <dbReference type="SAM" id="MobiDB-lite"/>
    </source>
</evidence>
<feature type="transmembrane region" description="Helical" evidence="2">
    <location>
        <begin position="20"/>
        <end position="40"/>
    </location>
</feature>
<keyword evidence="2" id="KW-0812">Transmembrane</keyword>
<sequence>VIRHPFFDQDQGRKYNVQSAVMLASPIVMLLSCVLAHASYNAYTSSLFPEDEEESGSLFGGGFSGGPYGGTGGFGGNQRPNGPPPSSGRSGGAAPRIFQGSGQRLGG</sequence>
<dbReference type="EMBL" id="CAJNNV010008540">
    <property type="protein sequence ID" value="CAE8596368.1"/>
    <property type="molecule type" value="Genomic_DNA"/>
</dbReference>
<feature type="non-terminal residue" evidence="3">
    <location>
        <position position="1"/>
    </location>
</feature>
<keyword evidence="2" id="KW-1133">Transmembrane helix</keyword>
<accession>A0A813EFE0</accession>
<comment type="caution">
    <text evidence="3">The sequence shown here is derived from an EMBL/GenBank/DDBJ whole genome shotgun (WGS) entry which is preliminary data.</text>
</comment>